<comment type="caution">
    <text evidence="1">The sequence shown here is derived from an EMBL/GenBank/DDBJ whole genome shotgun (WGS) entry which is preliminary data.</text>
</comment>
<reference evidence="1 2" key="1">
    <citation type="submission" date="2023-03" db="EMBL/GenBank/DDBJ databases">
        <title>Paludisphaera mucosa sp. nov. a novel planctomycete from northern fen.</title>
        <authorList>
            <person name="Ivanova A."/>
        </authorList>
    </citation>
    <scope>NUCLEOTIDE SEQUENCE [LARGE SCALE GENOMIC DNA]</scope>
    <source>
        <strain evidence="1 2">Pla2</strain>
    </source>
</reference>
<evidence type="ECO:0000313" key="2">
    <source>
        <dbReference type="Proteomes" id="UP001216907"/>
    </source>
</evidence>
<keyword evidence="2" id="KW-1185">Reference proteome</keyword>
<sequence length="102" mass="11269">MDDQAVIVEFEYPEDSLDPLLELEDHLEAAIETAELGEFDGHELSVDLDQGVLDFYGPDAEAILTAVRPLLQAATCLRNVRVTLRYGPPEDGVAERVETLVD</sequence>
<dbReference type="EMBL" id="JARRAG010000002">
    <property type="protein sequence ID" value="MDG3006070.1"/>
    <property type="molecule type" value="Genomic_DNA"/>
</dbReference>
<accession>A0ABT6FFA9</accession>
<protein>
    <submittedName>
        <fullName evidence="1">Uncharacterized protein</fullName>
    </submittedName>
</protein>
<dbReference type="Proteomes" id="UP001216907">
    <property type="component" value="Unassembled WGS sequence"/>
</dbReference>
<organism evidence="1 2">
    <name type="scientific">Paludisphaera mucosa</name>
    <dbReference type="NCBI Taxonomy" id="3030827"/>
    <lineage>
        <taxon>Bacteria</taxon>
        <taxon>Pseudomonadati</taxon>
        <taxon>Planctomycetota</taxon>
        <taxon>Planctomycetia</taxon>
        <taxon>Isosphaerales</taxon>
        <taxon>Isosphaeraceae</taxon>
        <taxon>Paludisphaera</taxon>
    </lineage>
</organism>
<evidence type="ECO:0000313" key="1">
    <source>
        <dbReference type="EMBL" id="MDG3006070.1"/>
    </source>
</evidence>
<dbReference type="RefSeq" id="WP_277862374.1">
    <property type="nucleotide sequence ID" value="NZ_JARRAG010000002.1"/>
</dbReference>
<name>A0ABT6FFA9_9BACT</name>
<proteinExistence type="predicted"/>
<gene>
    <name evidence="1" type="ORF">PZE19_20035</name>
</gene>